<gene>
    <name evidence="1" type="ORF">NBH00_07010</name>
</gene>
<dbReference type="EMBL" id="CP098502">
    <property type="protein sequence ID" value="UTI65953.1"/>
    <property type="molecule type" value="Genomic_DNA"/>
</dbReference>
<accession>A0ABY5DXB3</accession>
<dbReference type="RefSeq" id="WP_254572631.1">
    <property type="nucleotide sequence ID" value="NZ_CP098502.1"/>
</dbReference>
<name>A0ABY5DXB3_9ACTN</name>
<dbReference type="InterPro" id="IPR018763">
    <property type="entry name" value="DUF2334"/>
</dbReference>
<evidence type="ECO:0000313" key="1">
    <source>
        <dbReference type="EMBL" id="UTI65953.1"/>
    </source>
</evidence>
<organism evidence="1 2">
    <name type="scientific">Paraconexibacter antarcticus</name>
    <dbReference type="NCBI Taxonomy" id="2949664"/>
    <lineage>
        <taxon>Bacteria</taxon>
        <taxon>Bacillati</taxon>
        <taxon>Actinomycetota</taxon>
        <taxon>Thermoleophilia</taxon>
        <taxon>Solirubrobacterales</taxon>
        <taxon>Paraconexibacteraceae</taxon>
        <taxon>Paraconexibacter</taxon>
    </lineage>
</organism>
<dbReference type="Pfam" id="PF10096">
    <property type="entry name" value="DUF2334"/>
    <property type="match status" value="1"/>
</dbReference>
<sequence length="250" mass="27116">MSALRAPRRIAVALHGIEPATFERCALIRDWLDDHDVDRVTLLVVPASDLHPFHDRRPELAEWLAERSGGGDAVAQNGFQLRQAHPPTGLRRTITRGHARGPGCPEFVGLDDAETRRAVHAGRRVLKLAGITPRGFVAPAYAYTAGLERALAPSFDWWASLHRLFTDHGRCSSYLPSMTVGAGGTRMIGGRLTTPWGVRASALLAGPLLRLDLHPADLDEPGRIAAAEAVLRRAGRRTAVTYDELAAVPA</sequence>
<protein>
    <submittedName>
        <fullName evidence="1">DUF2334 domain-containing protein</fullName>
    </submittedName>
</protein>
<dbReference type="Proteomes" id="UP001056035">
    <property type="component" value="Chromosome"/>
</dbReference>
<evidence type="ECO:0000313" key="2">
    <source>
        <dbReference type="Proteomes" id="UP001056035"/>
    </source>
</evidence>
<dbReference type="Gene3D" id="3.20.20.370">
    <property type="entry name" value="Glycoside hydrolase/deacetylase"/>
    <property type="match status" value="1"/>
</dbReference>
<proteinExistence type="predicted"/>
<keyword evidence="2" id="KW-1185">Reference proteome</keyword>
<reference evidence="1 2" key="1">
    <citation type="submission" date="2022-06" db="EMBL/GenBank/DDBJ databases">
        <title>Paraconexibacter antarcticus.</title>
        <authorList>
            <person name="Kim C.S."/>
        </authorList>
    </citation>
    <scope>NUCLEOTIDE SEQUENCE [LARGE SCALE GENOMIC DNA]</scope>
    <source>
        <strain evidence="1 2">02-257</strain>
    </source>
</reference>